<dbReference type="PANTHER" id="PTHR43133">
    <property type="entry name" value="RNA POLYMERASE ECF-TYPE SIGMA FACTO"/>
    <property type="match status" value="1"/>
</dbReference>
<evidence type="ECO:0000313" key="7">
    <source>
        <dbReference type="EMBL" id="MET6995960.1"/>
    </source>
</evidence>
<accession>A0ABV2T0T0</accession>
<evidence type="ECO:0000259" key="6">
    <source>
        <dbReference type="Pfam" id="PF08281"/>
    </source>
</evidence>
<dbReference type="Gene3D" id="1.10.1740.10">
    <property type="match status" value="1"/>
</dbReference>
<keyword evidence="8" id="KW-1185">Reference proteome</keyword>
<feature type="domain" description="RNA polymerase sigma factor 70 region 4 type 2" evidence="6">
    <location>
        <begin position="122"/>
        <end position="172"/>
    </location>
</feature>
<evidence type="ECO:0000256" key="1">
    <source>
        <dbReference type="ARBA" id="ARBA00010641"/>
    </source>
</evidence>
<sequence>MHELSDIELLQALKNSQEAAFNEIYGRYWYQLLVAVMKTVRSESDAEDIVQELFESLWKRRSELQVEGALPAYLFSSARYMSIRYITRHLTRSNYLKRLADHFEGTALPTIESGLYVQELEQQIDAAIAEMPHKMREVFQLSRKHHLSHREIAEKMQISEETVKKQVYYALKLIRSRIGDIPVGLAFYLTTLFWK</sequence>
<dbReference type="Gene3D" id="1.10.10.10">
    <property type="entry name" value="Winged helix-like DNA-binding domain superfamily/Winged helix DNA-binding domain"/>
    <property type="match status" value="1"/>
</dbReference>
<dbReference type="InterPro" id="IPR013324">
    <property type="entry name" value="RNA_pol_sigma_r3/r4-like"/>
</dbReference>
<organism evidence="7 8">
    <name type="scientific">Chitinophaga defluvii</name>
    <dbReference type="NCBI Taxonomy" id="3163343"/>
    <lineage>
        <taxon>Bacteria</taxon>
        <taxon>Pseudomonadati</taxon>
        <taxon>Bacteroidota</taxon>
        <taxon>Chitinophagia</taxon>
        <taxon>Chitinophagales</taxon>
        <taxon>Chitinophagaceae</taxon>
        <taxon>Chitinophaga</taxon>
    </lineage>
</organism>
<dbReference type="InterPro" id="IPR039425">
    <property type="entry name" value="RNA_pol_sigma-70-like"/>
</dbReference>
<dbReference type="EMBL" id="JBEXAC010000001">
    <property type="protein sequence ID" value="MET6995960.1"/>
    <property type="molecule type" value="Genomic_DNA"/>
</dbReference>
<dbReference type="NCBIfam" id="TIGR02985">
    <property type="entry name" value="Sig70_bacteroi1"/>
    <property type="match status" value="1"/>
</dbReference>
<dbReference type="NCBIfam" id="TIGR02937">
    <property type="entry name" value="sigma70-ECF"/>
    <property type="match status" value="1"/>
</dbReference>
<dbReference type="Proteomes" id="UP001549749">
    <property type="component" value="Unassembled WGS sequence"/>
</dbReference>
<evidence type="ECO:0000256" key="2">
    <source>
        <dbReference type="ARBA" id="ARBA00023015"/>
    </source>
</evidence>
<keyword evidence="2" id="KW-0805">Transcription regulation</keyword>
<gene>
    <name evidence="7" type="ORF">ABR189_01210</name>
</gene>
<evidence type="ECO:0000256" key="4">
    <source>
        <dbReference type="ARBA" id="ARBA00023163"/>
    </source>
</evidence>
<dbReference type="InterPro" id="IPR013325">
    <property type="entry name" value="RNA_pol_sigma_r2"/>
</dbReference>
<dbReference type="InterPro" id="IPR036388">
    <property type="entry name" value="WH-like_DNA-bd_sf"/>
</dbReference>
<evidence type="ECO:0000313" key="8">
    <source>
        <dbReference type="Proteomes" id="UP001549749"/>
    </source>
</evidence>
<keyword evidence="3" id="KW-0731">Sigma factor</keyword>
<keyword evidence="4" id="KW-0804">Transcription</keyword>
<dbReference type="RefSeq" id="WP_354658607.1">
    <property type="nucleotide sequence ID" value="NZ_JBEXAC010000001.1"/>
</dbReference>
<comment type="caution">
    <text evidence="7">The sequence shown here is derived from an EMBL/GenBank/DDBJ whole genome shotgun (WGS) entry which is preliminary data.</text>
</comment>
<dbReference type="SUPFAM" id="SSF88659">
    <property type="entry name" value="Sigma3 and sigma4 domains of RNA polymerase sigma factors"/>
    <property type="match status" value="1"/>
</dbReference>
<dbReference type="SUPFAM" id="SSF88946">
    <property type="entry name" value="Sigma2 domain of RNA polymerase sigma factors"/>
    <property type="match status" value="1"/>
</dbReference>
<dbReference type="InterPro" id="IPR007627">
    <property type="entry name" value="RNA_pol_sigma70_r2"/>
</dbReference>
<reference evidence="7 8" key="1">
    <citation type="submission" date="2024-06" db="EMBL/GenBank/DDBJ databases">
        <title>Chitinophaga defluvii sp. nov., isolated from municipal sewage.</title>
        <authorList>
            <person name="Zhang L."/>
        </authorList>
    </citation>
    <scope>NUCLEOTIDE SEQUENCE [LARGE SCALE GENOMIC DNA]</scope>
    <source>
        <strain evidence="7 8">H8</strain>
    </source>
</reference>
<dbReference type="InterPro" id="IPR014327">
    <property type="entry name" value="RNA_pol_sigma70_bacteroid"/>
</dbReference>
<feature type="domain" description="RNA polymerase sigma-70 region 2" evidence="5">
    <location>
        <begin position="30"/>
        <end position="89"/>
    </location>
</feature>
<evidence type="ECO:0000259" key="5">
    <source>
        <dbReference type="Pfam" id="PF04542"/>
    </source>
</evidence>
<dbReference type="Pfam" id="PF04542">
    <property type="entry name" value="Sigma70_r2"/>
    <property type="match status" value="1"/>
</dbReference>
<dbReference type="Pfam" id="PF08281">
    <property type="entry name" value="Sigma70_r4_2"/>
    <property type="match status" value="1"/>
</dbReference>
<dbReference type="InterPro" id="IPR014284">
    <property type="entry name" value="RNA_pol_sigma-70_dom"/>
</dbReference>
<name>A0ABV2T0T0_9BACT</name>
<comment type="similarity">
    <text evidence="1">Belongs to the sigma-70 factor family. ECF subfamily.</text>
</comment>
<proteinExistence type="inferred from homology"/>
<dbReference type="InterPro" id="IPR013249">
    <property type="entry name" value="RNA_pol_sigma70_r4_t2"/>
</dbReference>
<evidence type="ECO:0000256" key="3">
    <source>
        <dbReference type="ARBA" id="ARBA00023082"/>
    </source>
</evidence>
<protein>
    <submittedName>
        <fullName evidence="7">RNA polymerase sigma-70 factor</fullName>
    </submittedName>
</protein>
<dbReference type="PANTHER" id="PTHR43133:SF46">
    <property type="entry name" value="RNA POLYMERASE SIGMA-70 FACTOR ECF SUBFAMILY"/>
    <property type="match status" value="1"/>
</dbReference>